<dbReference type="PANTHER" id="PTHR10890:SF3">
    <property type="entry name" value="CYSTEINE--TRNA LIGASE, CYTOPLASMIC"/>
    <property type="match status" value="1"/>
</dbReference>
<proteinExistence type="inferred from homology"/>
<feature type="domain" description="Cysteinyl-tRNA ligase anticodon binding" evidence="11">
    <location>
        <begin position="431"/>
        <end position="477"/>
    </location>
</feature>
<organism evidence="12 13">
    <name type="scientific">candidate division WS6 bacterium GW2011_GWF2_39_15</name>
    <dbReference type="NCBI Taxonomy" id="1619100"/>
    <lineage>
        <taxon>Bacteria</taxon>
        <taxon>Candidatus Dojkabacteria</taxon>
    </lineage>
</organism>
<gene>
    <name evidence="9" type="primary">cysS</name>
    <name evidence="12" type="ORF">UT34_C0001G0383</name>
</gene>
<comment type="caution">
    <text evidence="9">Lacks conserved residue(s) required for the propagation of feature annotation.</text>
</comment>
<dbReference type="Pfam" id="PF01406">
    <property type="entry name" value="tRNA-synt_1e"/>
    <property type="match status" value="1"/>
</dbReference>
<dbReference type="AlphaFoldDB" id="A0A0G0MT44"/>
<dbReference type="NCBIfam" id="TIGR00435">
    <property type="entry name" value="cysS"/>
    <property type="match status" value="1"/>
</dbReference>
<evidence type="ECO:0000313" key="13">
    <source>
        <dbReference type="Proteomes" id="UP000034799"/>
    </source>
</evidence>
<keyword evidence="7 9" id="KW-0648">Protein biosynthesis</keyword>
<dbReference type="EMBL" id="LBWK01000001">
    <property type="protein sequence ID" value="KKR06343.1"/>
    <property type="molecule type" value="Genomic_DNA"/>
</dbReference>
<reference evidence="12 13" key="1">
    <citation type="journal article" date="2015" name="Nature">
        <title>rRNA introns, odd ribosomes, and small enigmatic genomes across a large radiation of phyla.</title>
        <authorList>
            <person name="Brown C.T."/>
            <person name="Hug L.A."/>
            <person name="Thomas B.C."/>
            <person name="Sharon I."/>
            <person name="Castelle C.J."/>
            <person name="Singh A."/>
            <person name="Wilkins M.J."/>
            <person name="Williams K.H."/>
            <person name="Banfield J.F."/>
        </authorList>
    </citation>
    <scope>NUCLEOTIDE SEQUENCE [LARGE SCALE GENOMIC DNA]</scope>
</reference>
<accession>A0A0G0MT44</accession>
<feature type="binding site" evidence="9">
    <location>
        <position position="27"/>
    </location>
    <ligand>
        <name>Zn(2+)</name>
        <dbReference type="ChEBI" id="CHEBI:29105"/>
    </ligand>
</feature>
<keyword evidence="4 9" id="KW-0547">Nucleotide-binding</keyword>
<comment type="subunit">
    <text evidence="1 9">Monomer.</text>
</comment>
<feature type="binding site" evidence="9">
    <location>
        <position position="264"/>
    </location>
    <ligand>
        <name>Zn(2+)</name>
        <dbReference type="ChEBI" id="CHEBI:29105"/>
    </ligand>
</feature>
<evidence type="ECO:0000256" key="6">
    <source>
        <dbReference type="ARBA" id="ARBA00022840"/>
    </source>
</evidence>
<dbReference type="EC" id="6.1.1.16" evidence="9"/>
<dbReference type="STRING" id="1619100.UT34_C0001G0383"/>
<feature type="binding site" evidence="9">
    <location>
        <position position="239"/>
    </location>
    <ligand>
        <name>Zn(2+)</name>
        <dbReference type="ChEBI" id="CHEBI:29105"/>
    </ligand>
</feature>
<keyword evidence="6 9" id="KW-0067">ATP-binding</keyword>
<comment type="cofactor">
    <cofactor evidence="9">
        <name>Zn(2+)</name>
        <dbReference type="ChEBI" id="CHEBI:29105"/>
    </cofactor>
    <text evidence="9">Binds 1 zinc ion per subunit.</text>
</comment>
<comment type="caution">
    <text evidence="12">The sequence shown here is derived from an EMBL/GenBank/DDBJ whole genome shotgun (WGS) entry which is preliminary data.</text>
</comment>
<dbReference type="GO" id="GO:0005524">
    <property type="term" value="F:ATP binding"/>
    <property type="evidence" value="ECO:0007669"/>
    <property type="project" value="UniProtKB-UniRule"/>
</dbReference>
<dbReference type="SUPFAM" id="SSF52374">
    <property type="entry name" value="Nucleotidylyl transferase"/>
    <property type="match status" value="1"/>
</dbReference>
<dbReference type="GO" id="GO:0006423">
    <property type="term" value="P:cysteinyl-tRNA aminoacylation"/>
    <property type="evidence" value="ECO:0007669"/>
    <property type="project" value="UniProtKB-UniRule"/>
</dbReference>
<dbReference type="InterPro" id="IPR015803">
    <property type="entry name" value="Cys-tRNA-ligase"/>
</dbReference>
<feature type="binding site" evidence="9">
    <location>
        <position position="268"/>
    </location>
    <ligand>
        <name>Zn(2+)</name>
        <dbReference type="ChEBI" id="CHEBI:29105"/>
    </ligand>
</feature>
<evidence type="ECO:0000259" key="10">
    <source>
        <dbReference type="Pfam" id="PF01406"/>
    </source>
</evidence>
<keyword evidence="8 9" id="KW-0030">Aminoacyl-tRNA synthetase</keyword>
<evidence type="ECO:0000256" key="7">
    <source>
        <dbReference type="ARBA" id="ARBA00022917"/>
    </source>
</evidence>
<feature type="short sequence motif" description="'HIGH' region" evidence="9">
    <location>
        <begin position="29"/>
        <end position="39"/>
    </location>
</feature>
<comment type="catalytic activity">
    <reaction evidence="9">
        <text>tRNA(Cys) + L-cysteine + ATP = L-cysteinyl-tRNA(Cys) + AMP + diphosphate</text>
        <dbReference type="Rhea" id="RHEA:17773"/>
        <dbReference type="Rhea" id="RHEA-COMP:9661"/>
        <dbReference type="Rhea" id="RHEA-COMP:9679"/>
        <dbReference type="ChEBI" id="CHEBI:30616"/>
        <dbReference type="ChEBI" id="CHEBI:33019"/>
        <dbReference type="ChEBI" id="CHEBI:35235"/>
        <dbReference type="ChEBI" id="CHEBI:78442"/>
        <dbReference type="ChEBI" id="CHEBI:78517"/>
        <dbReference type="ChEBI" id="CHEBI:456215"/>
        <dbReference type="EC" id="6.1.1.16"/>
    </reaction>
</comment>
<dbReference type="Gene3D" id="1.20.120.1910">
    <property type="entry name" value="Cysteine-tRNA ligase, C-terminal anti-codon recognition domain"/>
    <property type="match status" value="1"/>
</dbReference>
<dbReference type="HAMAP" id="MF_00041">
    <property type="entry name" value="Cys_tRNA_synth"/>
    <property type="match status" value="1"/>
</dbReference>
<dbReference type="Proteomes" id="UP000034799">
    <property type="component" value="Unassembled WGS sequence"/>
</dbReference>
<comment type="subcellular location">
    <subcellularLocation>
        <location evidence="9">Cytoplasm</location>
    </subcellularLocation>
</comment>
<protein>
    <recommendedName>
        <fullName evidence="9">Cysteine--tRNA ligase</fullName>
        <ecNumber evidence="9">6.1.1.16</ecNumber>
    </recommendedName>
    <alternativeName>
        <fullName evidence="9">Cysteinyl-tRNA synthetase</fullName>
        <shortName evidence="9">CysRS</shortName>
    </alternativeName>
</protein>
<evidence type="ECO:0000256" key="9">
    <source>
        <dbReference type="HAMAP-Rule" id="MF_00041"/>
    </source>
</evidence>
<dbReference type="GO" id="GO:0005829">
    <property type="term" value="C:cytosol"/>
    <property type="evidence" value="ECO:0007669"/>
    <property type="project" value="TreeGrafter"/>
</dbReference>
<evidence type="ECO:0000256" key="8">
    <source>
        <dbReference type="ARBA" id="ARBA00023146"/>
    </source>
</evidence>
<dbReference type="InterPro" id="IPR014729">
    <property type="entry name" value="Rossmann-like_a/b/a_fold"/>
</dbReference>
<dbReference type="GO" id="GO:0004817">
    <property type="term" value="F:cysteine-tRNA ligase activity"/>
    <property type="evidence" value="ECO:0007669"/>
    <property type="project" value="UniProtKB-UniRule"/>
</dbReference>
<evidence type="ECO:0000256" key="5">
    <source>
        <dbReference type="ARBA" id="ARBA00022833"/>
    </source>
</evidence>
<dbReference type="Gene3D" id="3.40.50.620">
    <property type="entry name" value="HUPs"/>
    <property type="match status" value="1"/>
</dbReference>
<name>A0A0G0MT44_9BACT</name>
<evidence type="ECO:0000313" key="12">
    <source>
        <dbReference type="EMBL" id="KKR06343.1"/>
    </source>
</evidence>
<feature type="binding site" evidence="9">
    <location>
        <position position="300"/>
    </location>
    <ligand>
        <name>ATP</name>
        <dbReference type="ChEBI" id="CHEBI:30616"/>
    </ligand>
</feature>
<dbReference type="SUPFAM" id="SSF47323">
    <property type="entry name" value="Anticodon-binding domain of a subclass of class I aminoacyl-tRNA synthetases"/>
    <property type="match status" value="1"/>
</dbReference>
<dbReference type="PANTHER" id="PTHR10890">
    <property type="entry name" value="CYSTEINYL-TRNA SYNTHETASE"/>
    <property type="match status" value="1"/>
</dbReference>
<keyword evidence="3 9" id="KW-0479">Metal-binding</keyword>
<keyword evidence="9" id="KW-0963">Cytoplasm</keyword>
<dbReference type="PATRIC" id="fig|1619100.3.peg.388"/>
<evidence type="ECO:0000256" key="1">
    <source>
        <dbReference type="ARBA" id="ARBA00011245"/>
    </source>
</evidence>
<comment type="similarity">
    <text evidence="9">Belongs to the class-I aminoacyl-tRNA synthetase family.</text>
</comment>
<keyword evidence="5 9" id="KW-0862">Zinc</keyword>
<dbReference type="InterPro" id="IPR009080">
    <property type="entry name" value="tRNAsynth_Ia_anticodon-bd"/>
</dbReference>
<dbReference type="PRINTS" id="PR00983">
    <property type="entry name" value="TRNASYNTHCYS"/>
</dbReference>
<dbReference type="InterPro" id="IPR024909">
    <property type="entry name" value="Cys-tRNA/MSH_ligase"/>
</dbReference>
<evidence type="ECO:0000256" key="2">
    <source>
        <dbReference type="ARBA" id="ARBA00022598"/>
    </source>
</evidence>
<feature type="domain" description="tRNA synthetases class I catalytic" evidence="10">
    <location>
        <begin position="15"/>
        <end position="345"/>
    </location>
</feature>
<dbReference type="InterPro" id="IPR056411">
    <property type="entry name" value="CysS_C"/>
</dbReference>
<dbReference type="GO" id="GO:0008270">
    <property type="term" value="F:zinc ion binding"/>
    <property type="evidence" value="ECO:0007669"/>
    <property type="project" value="UniProtKB-UniRule"/>
</dbReference>
<evidence type="ECO:0000256" key="3">
    <source>
        <dbReference type="ARBA" id="ARBA00022723"/>
    </source>
</evidence>
<evidence type="ECO:0000259" key="11">
    <source>
        <dbReference type="Pfam" id="PF23493"/>
    </source>
</evidence>
<evidence type="ECO:0000256" key="4">
    <source>
        <dbReference type="ARBA" id="ARBA00022741"/>
    </source>
</evidence>
<dbReference type="InterPro" id="IPR032678">
    <property type="entry name" value="tRNA-synt_1_cat_dom"/>
</dbReference>
<dbReference type="Pfam" id="PF23493">
    <property type="entry name" value="CysS_C"/>
    <property type="match status" value="1"/>
</dbReference>
<keyword evidence="2 9" id="KW-0436">Ligase</keyword>
<sequence>MKLYNTLTRKLEEITPNEEGIVTMYNCGPTVYSRQHIGNFRAFVNWDVLHRSLLYNGYVVERIMNITDVGHLTSDEDFGEDKLEKGARQSGMNDPFKVADHFTNLFIEDFLSLNMLTPSGESVKEIPLENLLEYGWIRATHSIGEIISLIKEIEKSGYTYETEKALYFDVTKYGDYTKLSGQKLEEKLVGAREDVNVDTSKKNPADFVLWFKRVGEYKDHVMHWTSPWGDGFPGWHIECSAMGINHLGGFISIHTGGIEHIPVHHSNERAQNWGAYHNEIVAMWVHNEHLKSKGGDKLAKSLGNAYNLSEIIDLGYDLMDLRWLLASINYRMPINFSHESLEGARNSRETVMNRLRLLNEKSGNVRGHLLQDYIEKFKEALNDNLNMSEAFALLSSLTKSSENPADIVATALDFDKVLGLKLSESLQDVTEDIPEEVSALVEKRKMAREQKNFELSDILRKEIEDSGYFVKDTSDGQKLERMKK</sequence>